<comment type="similarity">
    <text evidence="4">Belongs to the Maf family. YhdE subfamily.</text>
</comment>
<gene>
    <name evidence="5" type="ORF">AVDCRST_MAG59-3053</name>
</gene>
<dbReference type="EC" id="3.6.1.9" evidence="4"/>
<dbReference type="PIRSF" id="PIRSF006305">
    <property type="entry name" value="Maf"/>
    <property type="match status" value="1"/>
</dbReference>
<keyword evidence="4" id="KW-0963">Cytoplasm</keyword>
<dbReference type="InterPro" id="IPR003697">
    <property type="entry name" value="Maf-like"/>
</dbReference>
<dbReference type="Gene3D" id="3.90.950.10">
    <property type="match status" value="1"/>
</dbReference>
<comment type="cofactor">
    <cofactor evidence="1 4">
        <name>a divalent metal cation</name>
        <dbReference type="ChEBI" id="CHEBI:60240"/>
    </cofactor>
</comment>
<dbReference type="InterPro" id="IPR029001">
    <property type="entry name" value="ITPase-like_fam"/>
</dbReference>
<proteinExistence type="inferred from homology"/>
<keyword evidence="2 4" id="KW-0378">Hydrolase</keyword>
<evidence type="ECO:0000313" key="5">
    <source>
        <dbReference type="EMBL" id="CAA9566085.1"/>
    </source>
</evidence>
<protein>
    <recommendedName>
        <fullName evidence="4">dTTP/UTP pyrophosphatase</fullName>
        <shortName evidence="4">dTTPase/UTPase</shortName>
        <ecNumber evidence="4">3.6.1.9</ecNumber>
    </recommendedName>
    <alternativeName>
        <fullName evidence="4">Nucleoside triphosphate pyrophosphatase</fullName>
    </alternativeName>
    <alternativeName>
        <fullName evidence="4">Nucleotide pyrophosphatase</fullName>
        <shortName evidence="4">Nucleotide PPase</shortName>
    </alternativeName>
</protein>
<dbReference type="GO" id="GO:0009117">
    <property type="term" value="P:nucleotide metabolic process"/>
    <property type="evidence" value="ECO:0007669"/>
    <property type="project" value="UniProtKB-KW"/>
</dbReference>
<dbReference type="NCBIfam" id="TIGR00172">
    <property type="entry name" value="maf"/>
    <property type="match status" value="1"/>
</dbReference>
<comment type="catalytic activity">
    <reaction evidence="4">
        <text>UTP + H2O = UMP + diphosphate + H(+)</text>
        <dbReference type="Rhea" id="RHEA:29395"/>
        <dbReference type="ChEBI" id="CHEBI:15377"/>
        <dbReference type="ChEBI" id="CHEBI:15378"/>
        <dbReference type="ChEBI" id="CHEBI:33019"/>
        <dbReference type="ChEBI" id="CHEBI:46398"/>
        <dbReference type="ChEBI" id="CHEBI:57865"/>
        <dbReference type="EC" id="3.6.1.9"/>
    </reaction>
</comment>
<dbReference type="SUPFAM" id="SSF52972">
    <property type="entry name" value="ITPase-like"/>
    <property type="match status" value="1"/>
</dbReference>
<accession>A0A6J4V4A7</accession>
<feature type="site" description="Important for substrate specificity" evidence="4">
    <location>
        <position position="74"/>
    </location>
</feature>
<sequence>MHDPTPPLVLASGSPRRRELLARLGLPFAVEVSDEAEEVDPTLPPGKLVLALAERKARVVAARHAGGLVIGGDTVVAAGDDILGKPRDDADAVAMLGRLSGRLHEVWTGLAVVDAATGKVACQAVPSTLRFRSLSSRAIAAYVATGEGRDKAGAYAVQGTGRNLVEVLFGCWTNVVGLPLCEAAALLRRSGLTIPAAQPVCTRPDGSACPRLVAAEQLDS</sequence>
<comment type="function">
    <text evidence="4">Nucleoside triphosphate pyrophosphatase that hydrolyzes dTTP and UTP. May have a dual role in cell division arrest and in preventing the incorporation of modified nucleotides into cellular nucleic acids.</text>
</comment>
<dbReference type="Pfam" id="PF02545">
    <property type="entry name" value="Maf"/>
    <property type="match status" value="1"/>
</dbReference>
<comment type="catalytic activity">
    <reaction evidence="4">
        <text>dTTP + H2O = dTMP + diphosphate + H(+)</text>
        <dbReference type="Rhea" id="RHEA:28534"/>
        <dbReference type="ChEBI" id="CHEBI:15377"/>
        <dbReference type="ChEBI" id="CHEBI:15378"/>
        <dbReference type="ChEBI" id="CHEBI:33019"/>
        <dbReference type="ChEBI" id="CHEBI:37568"/>
        <dbReference type="ChEBI" id="CHEBI:63528"/>
        <dbReference type="EC" id="3.6.1.9"/>
    </reaction>
</comment>
<evidence type="ECO:0000256" key="1">
    <source>
        <dbReference type="ARBA" id="ARBA00001968"/>
    </source>
</evidence>
<organism evidence="5">
    <name type="scientific">uncultured Thermomicrobiales bacterium</name>
    <dbReference type="NCBI Taxonomy" id="1645740"/>
    <lineage>
        <taxon>Bacteria</taxon>
        <taxon>Pseudomonadati</taxon>
        <taxon>Thermomicrobiota</taxon>
        <taxon>Thermomicrobia</taxon>
        <taxon>Thermomicrobiales</taxon>
        <taxon>environmental samples</taxon>
    </lineage>
</organism>
<keyword evidence="3 4" id="KW-0546">Nucleotide metabolism</keyword>
<dbReference type="CDD" id="cd00555">
    <property type="entry name" value="Maf"/>
    <property type="match status" value="1"/>
</dbReference>
<feature type="active site" description="Proton acceptor" evidence="4">
    <location>
        <position position="73"/>
    </location>
</feature>
<evidence type="ECO:0000256" key="4">
    <source>
        <dbReference type="HAMAP-Rule" id="MF_00528"/>
    </source>
</evidence>
<feature type="site" description="Important for substrate specificity" evidence="4">
    <location>
        <position position="158"/>
    </location>
</feature>
<name>A0A6J4V4A7_9BACT</name>
<comment type="subcellular location">
    <subcellularLocation>
        <location evidence="4">Cytoplasm</location>
    </subcellularLocation>
</comment>
<feature type="site" description="Important for substrate specificity" evidence="4">
    <location>
        <position position="16"/>
    </location>
</feature>
<dbReference type="PANTHER" id="PTHR43213">
    <property type="entry name" value="BIFUNCTIONAL DTTP/UTP PYROPHOSPHATASE/METHYLTRANSFERASE PROTEIN-RELATED"/>
    <property type="match status" value="1"/>
</dbReference>
<dbReference type="HAMAP" id="MF_00528">
    <property type="entry name" value="Maf"/>
    <property type="match status" value="1"/>
</dbReference>
<comment type="caution">
    <text evidence="4">Lacks conserved residue(s) required for the propagation of feature annotation.</text>
</comment>
<dbReference type="GO" id="GO:0005737">
    <property type="term" value="C:cytoplasm"/>
    <property type="evidence" value="ECO:0007669"/>
    <property type="project" value="UniProtKB-SubCell"/>
</dbReference>
<reference evidence="5" key="1">
    <citation type="submission" date="2020-02" db="EMBL/GenBank/DDBJ databases">
        <authorList>
            <person name="Meier V. D."/>
        </authorList>
    </citation>
    <scope>NUCLEOTIDE SEQUENCE</scope>
    <source>
        <strain evidence="5">AVDCRST_MAG59</strain>
    </source>
</reference>
<evidence type="ECO:0000256" key="3">
    <source>
        <dbReference type="ARBA" id="ARBA00023080"/>
    </source>
</evidence>
<dbReference type="AlphaFoldDB" id="A0A6J4V4A7"/>
<dbReference type="PANTHER" id="PTHR43213:SF5">
    <property type="entry name" value="BIFUNCTIONAL DTTP_UTP PYROPHOSPHATASE_METHYLTRANSFERASE PROTEIN-RELATED"/>
    <property type="match status" value="1"/>
</dbReference>
<dbReference type="GO" id="GO:0047429">
    <property type="term" value="F:nucleoside triphosphate diphosphatase activity"/>
    <property type="evidence" value="ECO:0007669"/>
    <property type="project" value="UniProtKB-EC"/>
</dbReference>
<evidence type="ECO:0000256" key="2">
    <source>
        <dbReference type="ARBA" id="ARBA00022801"/>
    </source>
</evidence>
<dbReference type="EMBL" id="CADCWF010000204">
    <property type="protein sequence ID" value="CAA9566085.1"/>
    <property type="molecule type" value="Genomic_DNA"/>
</dbReference>